<dbReference type="InterPro" id="IPR018936">
    <property type="entry name" value="PI3/4_kinase_CS"/>
</dbReference>
<dbReference type="Pfam" id="PF00454">
    <property type="entry name" value="PI3_PI4_kinase"/>
    <property type="match status" value="1"/>
</dbReference>
<evidence type="ECO:0000256" key="8">
    <source>
        <dbReference type="ARBA" id="ARBA00022763"/>
    </source>
</evidence>
<keyword evidence="7" id="KW-0547">Nucleotide-binding</keyword>
<protein>
    <recommendedName>
        <fullName evidence="3">DNA-dependent protein kinase catalytic subunit</fullName>
        <ecNumber evidence="2">2.7.11.1</ecNumber>
    </recommendedName>
</protein>
<feature type="domain" description="PI3K/PI4K catalytic" evidence="16">
    <location>
        <begin position="3627"/>
        <end position="3942"/>
    </location>
</feature>
<dbReference type="InterPro" id="IPR016024">
    <property type="entry name" value="ARM-type_fold"/>
</dbReference>
<evidence type="ECO:0000256" key="3">
    <source>
        <dbReference type="ARBA" id="ARBA00018077"/>
    </source>
</evidence>
<evidence type="ECO:0000256" key="7">
    <source>
        <dbReference type="ARBA" id="ARBA00022741"/>
    </source>
</evidence>
<dbReference type="Pfam" id="PF08163">
    <property type="entry name" value="DNAPKcs_CC3"/>
    <property type="match status" value="1"/>
</dbReference>
<dbReference type="Pfam" id="PF02260">
    <property type="entry name" value="FATC"/>
    <property type="match status" value="1"/>
</dbReference>
<keyword evidence="4" id="KW-0723">Serine/threonine-protein kinase</keyword>
<evidence type="ECO:0000256" key="9">
    <source>
        <dbReference type="ARBA" id="ARBA00022777"/>
    </source>
</evidence>
<dbReference type="InterPro" id="IPR003151">
    <property type="entry name" value="PIK-rel_kinase_FAT"/>
</dbReference>
<evidence type="ECO:0000256" key="12">
    <source>
        <dbReference type="ARBA" id="ARBA00023242"/>
    </source>
</evidence>
<dbReference type="RefSeq" id="XP_058345808.1">
    <property type="nucleotide sequence ID" value="XM_058483609.1"/>
</dbReference>
<dbReference type="PANTHER" id="PTHR11139">
    <property type="entry name" value="ATAXIA TELANGIECTASIA MUTATED ATM -RELATED"/>
    <property type="match status" value="1"/>
</dbReference>
<dbReference type="PROSITE" id="PS00916">
    <property type="entry name" value="PI3_4_KINASE_2"/>
    <property type="match status" value="1"/>
</dbReference>
<evidence type="ECO:0000313" key="19">
    <source>
        <dbReference type="EMBL" id="KAJ8660895.1"/>
    </source>
</evidence>
<evidence type="ECO:0000256" key="5">
    <source>
        <dbReference type="ARBA" id="ARBA00022553"/>
    </source>
</evidence>
<dbReference type="Proteomes" id="UP001234581">
    <property type="component" value="Unassembled WGS sequence"/>
</dbReference>
<organism evidence="19 20">
    <name type="scientific">Lichtheimia ornata</name>
    <dbReference type="NCBI Taxonomy" id="688661"/>
    <lineage>
        <taxon>Eukaryota</taxon>
        <taxon>Fungi</taxon>
        <taxon>Fungi incertae sedis</taxon>
        <taxon>Mucoromycota</taxon>
        <taxon>Mucoromycotina</taxon>
        <taxon>Mucoromycetes</taxon>
        <taxon>Mucorales</taxon>
        <taxon>Lichtheimiaceae</taxon>
        <taxon>Lichtheimia</taxon>
    </lineage>
</organism>
<dbReference type="GO" id="GO:0006303">
    <property type="term" value="P:double-strand break repair via nonhomologous end joining"/>
    <property type="evidence" value="ECO:0007669"/>
    <property type="project" value="InterPro"/>
</dbReference>
<evidence type="ECO:0000259" key="17">
    <source>
        <dbReference type="PROSITE" id="PS51189"/>
    </source>
</evidence>
<feature type="compositionally biased region" description="Low complexity" evidence="15">
    <location>
        <begin position="3914"/>
        <end position="3939"/>
    </location>
</feature>
<sequence>MSLSSLESLLRELATHVPRSLRMDDSGAIPVAMDAKPLVTDIAGVCTSLEQTDLEYAASLLFKSECSLIIFLRHNLNTKEASIQSAQTEALRFLADFISKQQKVLQPYCYTIGQCCFALGYHGSGRVKSAAIETLIVLMDQSKSQLDVGDLNVSEFFAKFSHAYTLNVTKTSNSTKASILDLLGTIMLHHPTKVSEPQVAQTFRWCLGTLQHQLFTSKEAENNLVTGALRGLSKMVESSHNTIERGSEDAQQLYKCIRRLFDVPEHLSRYDAPIAALLFLEKHASLFGQWLVDDCKWLYEHLRVFIEHQNRDISKAGYSAINEFMRQVSYALAKQAEGPSERAAFQYLLGQFDETTRTDPSQLSLRDLSIAIRGIGYLSTAFSKHLSVDEVEILKDRLVSMSSWFYSDYNANRENFQGQIPAFIQAYTSFASNIETLSASLMSTIVKMVESFMYNYARLSSITRPSGIYAIQRLLRVLYDKGEGTLRGFLSDFFYKALTYTCSDVTNDQSAPVYMDFIYFWESVLCDKYDKNMKKKDDDQAAEIQKQRQRIYFDEFLSSFLKIIDAFDLEYKDVTDKEQRGGESADQRETYIATSFGDLKATNTKDFMLFHNMVQFWCILLPRLPSQRLKDWFHISASAIISHSIKRQLVSGFYKMLATMLSVADQHGFFQGYKELYTKEQQQQGDHPDDIFKLLPKTKTDLYSAFLIIRDFLKEVWQRQQLFKDELLAACLQLMLSYPLAFFDVRELVTLIQSALKMGVTFYPMATIALDALDKIVDPPGETSTTQDLSFLVDVLPLLNEYLLMDLRVKANTYKEPKKKARVLTTAERKRHEIHFRATSEILGATTIEDVSLGDIQLRVMRFLGKIGGINKLMIKAQMDAASGATAGSVGQQLVAWDPKRRLHIGVPFPKAKISLSFDNLLPRICELAELSPDRQVKVAACELLHALVIFMIGDTAFRPPRITRNKDEEPEAPYIRLYRRIFPILLRLAVDIDLVPRKMFSDLNAQVIHWFTNNTQYENQETVTLLSACLDAACSEDSGLRSYGAECVNEFVKWTIKQQSVRQESPLNIRSLLKRLYNMTSHPSAMQRLGACMVFNKIYRIFREEPQLVSEYTLELLYHLFFCLKLAEDDLPYIGTREQAKQGIRHIHRILERKATVFLEQDETRRRVPGIKQADLQSMVAWAFGQSGELQREYARECMHFFTEFVKKLPNIKDGRQWLEKALSKDNDLVIRIFEPQRLRQSEFTKAGSTLLWLRQVTCSLDGYIWIIENDMMDANIIFEQQDSVLLEKCVYFLEHKPSDLLKIQGSDSAIERTRAQSLYAYGSYQIVRMLTLAARSKKSGPILDNSGLLLHPELIEAIAQMLMLPEQYVQAAQAEKSTISTLISTEKVRRAAKENIQIMATISPSEFLPRIAKACASIQYSHRTNLAALQLDQCNMSDMMQIVEGVKILQELNLLENVCNVAPRSSGNHPTAIGFCTDLFGKFRQLHWTEDPASIQLLGNMLKIAFHEETVASQHAKELLFDIGENDTERLAVYQKFGPYMNDCFAIDFKIFAPLMIDNISDSFIHTTMLGLAKHLQRNQKTRRKEVVAFMNELVREPGILQKLLDEWKDLVNLPDLIALFKSILGADVGLLSRNKKEPVFSVFCQGLLTFLRNDVPLAIKMEAFDLLPAYICIESDYLEQIKQALKETVNRQFPPSSKDLDPSSEMYNTYITALDKLLALMNEVYSEIIFETLLPIFIQEEDHVHAKAIKEAISNFAKNLGRIRFETVTERCFGYFMDRELDMLWRRNAVELLISLLQKVPQDYMFSFYKRHVSDIMGILNQEELRRGTDKEICHTLYSRADYGQQIHGTTSELAMHYEKDGPSANGTKLTNDLLNDYIRSKTPKDPRETPVVLESRRRYQQAAYNAIAKAIDRTQSKPKIFAKALFADPKQQPLWQNIVDVDGKLDLKDQFTERMSKKNIEDFRARSGFRASASNMTNDQYMKSMQLSKSSLAEPSFSQMVLEATGQQIPGKETESLPDDPMEIDSEVQEEVQMDEDATPEDEYELDEINKNPCMETMVTIIKRLHNVIAKPEMYTSGMPEWMTALSKVFNAADTPLNVQVYIARLICNCKYAFAPYAAYWIRPIMKLALKGNTFGAPINYLVQDLVVLVIVWGEQVTFKDDYDDRLLISDFVHYLIKNTLIKENSGVQELRVIKFRVYLVKKLFDLWGKLVIVPTDIILDLATRNQKSRENLAGLQFGGMFLAHDCELYYDGPEANLRGLTEEAFYNKLAINFHHKYRDVVGDAAEVFAWSIELKRKKGQPTDYLEKLLKSKLTSLDPQVGQGGDDARFLACLTRIQIHCRDITEQYMNKVLRLLPHVYGNAQVMALQVIGFAIDKVEEPFVDLMKNKALLKMLKHANDQAQSILLGILIKIAPTLSPEQVESILPTLTNVFEKHANGECRSMYYTFLQTVNDNLMDTPTPLRSSIKACLLRGLTDQSEAIREGLAAYLRKIFDLNDNVYDRLKAVLSMYAPEVEDVYILYSIHLLLEGTKEAQDFDKPLFDAPLPEAHFDDEDQQIDTSWHYNASMTPMFVLSQEVRPPRPRATDQEGLIRATQTQFEFSLTQSVTGNTLASSYAPPPPRTSGPSATQSTFGTQMSQSSASQGSMVKGNDPYKSLHMRMVKQSKDETNKHFRSMHDKDARTRIREEKQRRQAEEKRVHLLRSYRVGELPDVQIKYKDLIVPLQTLGCNDNETARLLFSDLVVAITEQEPSAPNEEKKYREHVLELVRKNLFQSIDSFPPAIGSFLRICYDLDDNQLESTLINSICEKSYNQHIGIALLEKQGILGIAPRQDTKKKRTSKSQEKLDVGKKHWINLALLYRSIDEPEIFQHLYQSYVATQQLPKDAIDAEISGRFVEACNLFAESHDKYSEGNPEESFLWVHERMKCFEQLLQWQDIAEAIKPNIGGGYELIWDLVDKDDYMEYFLRSFTKLRDGWNDEHNNLIEWTDDNPNPVYQFLASAMTIPDRQDYLLRNFACEVSINAIVEKEFDRAGYYVRNAYDAFLSTWTTLHPLAHGSRMAQLINLERATEMEGFLDVMSDFQRSTGDPSKMTKYLQSLLVRYPNAQLDAMDAWDDVIDSRNVMVEELERLCEDRQIVDVMGPKLFDCRKQSILTMMAAARTQGNASVAMSHLGRLDDLGISGRERGLVGLQNEITLQEFMVDGRKKAHMLARMVANIIKDEHELQPSEDLYYEYQFAAAHVFDLARLTIQQDPNAFKTILSNSAFKKLHESRNFKDATTMANYLGHNGYAYIRDACGSSVDAEDPLMQAKCSWKFAEYCDNVMRANDVYTDTQVNVPIEYTRIVIQGYFSSMEAGNHQAIERFPRMLELIERYPEVGSVFKERAEAFEQVWMYIRWIPQMVAILDRPIALNIFPALHKLARAYPNALYYPFTISNEHYSSMGDQLPKENRQEIDKLAAAIRSPLMEKLNFELRRLGNPMTIAKDFVDIVSGYFNDPSISIDAVKEAYRELYDLVLDRGNPEIGEIPKAFATSHGSLFTDTFGENGSKLEKLKKADFQKFRGAFEKVLQRDRNKTPRTIKSLKAHSPWLAKFHGSNFDEQLEIPGQYSGKSRPDPAAHAKIISFDERLLPQSSLRRPKRLTMNGSDERPHNFLVKEGEDLRLDQRIQQLFGVMNEILAKDPYCAKHGVSIRTYNVVPMTTSVGMIEWVNDTIPLKECVSQGVYGEQIKAAYNNYRRYYERDVRQYVTSIKTPRKDIVNRFEDAMRGMDSSTLRQYLLQMASSPEAFLLIRKGFINSLAAISISGYILGIGDRHMENFLVDKKSGQMISIDFGHAFGSATELLPVPEMMPFRLTKCLTGTLEPLGLGALELVMTHVLQSLHQNRDTLLNVMDVFIKEPLLDWRKQAIIEMTTQRSTNRSSSTATATKSAQATRSNTSTGGGAASGEPSSSETTSISDQIEWFPQQKLDAARKKLNLENPGYTMAASIRRNKRVEKEKLGEKFAALALGDPDYNYRATIDQECPSIRDQVRCLVDIATDPAILGRTWVGWMPFC</sequence>
<evidence type="ECO:0000256" key="15">
    <source>
        <dbReference type="SAM" id="MobiDB-lite"/>
    </source>
</evidence>
<evidence type="ECO:0000256" key="4">
    <source>
        <dbReference type="ARBA" id="ARBA00022527"/>
    </source>
</evidence>
<evidence type="ECO:0000259" key="16">
    <source>
        <dbReference type="PROSITE" id="PS50290"/>
    </source>
</evidence>
<feature type="region of interest" description="Disordered" evidence="15">
    <location>
        <begin position="3914"/>
        <end position="3957"/>
    </location>
</feature>
<dbReference type="InterPro" id="IPR003152">
    <property type="entry name" value="FATC_dom"/>
</dbReference>
<name>A0AAD7V8K2_9FUNG</name>
<dbReference type="Pfam" id="PF20500">
    <property type="entry name" value="DNA-PKcs_N"/>
    <property type="match status" value="1"/>
</dbReference>
<dbReference type="InterPro" id="IPR050517">
    <property type="entry name" value="DDR_Repair_Kinase"/>
</dbReference>
<dbReference type="PROSITE" id="PS51189">
    <property type="entry name" value="FAT"/>
    <property type="match status" value="1"/>
</dbReference>
<comment type="caution">
    <text evidence="19">The sequence shown here is derived from an EMBL/GenBank/DDBJ whole genome shotgun (WGS) entry which is preliminary data.</text>
</comment>
<evidence type="ECO:0000256" key="2">
    <source>
        <dbReference type="ARBA" id="ARBA00012513"/>
    </source>
</evidence>
<keyword evidence="8" id="KW-0227">DNA damage</keyword>
<dbReference type="GO" id="GO:0004677">
    <property type="term" value="F:DNA-dependent protein kinase activity"/>
    <property type="evidence" value="ECO:0007669"/>
    <property type="project" value="InterPro"/>
</dbReference>
<evidence type="ECO:0000256" key="11">
    <source>
        <dbReference type="ARBA" id="ARBA00023204"/>
    </source>
</evidence>
<feature type="compositionally biased region" description="Low complexity" evidence="15">
    <location>
        <begin position="3946"/>
        <end position="3957"/>
    </location>
</feature>
<dbReference type="InterPro" id="IPR011989">
    <property type="entry name" value="ARM-like"/>
</dbReference>
<dbReference type="InterPro" id="IPR037706">
    <property type="entry name" value="DNA-PK_dom"/>
</dbReference>
<dbReference type="SUPFAM" id="SSF48371">
    <property type="entry name" value="ARM repeat"/>
    <property type="match status" value="3"/>
</dbReference>
<dbReference type="GeneID" id="83210952"/>
<feature type="compositionally biased region" description="Low complexity" evidence="15">
    <location>
        <begin position="2640"/>
        <end position="2651"/>
    </location>
</feature>
<dbReference type="InterPro" id="IPR046803">
    <property type="entry name" value="DNAPKcs_CC1-2"/>
</dbReference>
<dbReference type="InterPro" id="IPR036940">
    <property type="entry name" value="PI3/4_kinase_cat_sf"/>
</dbReference>
<dbReference type="Pfam" id="PF20502">
    <property type="entry name" value="DNAPKcs_CC1-2"/>
    <property type="match status" value="1"/>
</dbReference>
<evidence type="ECO:0000256" key="6">
    <source>
        <dbReference type="ARBA" id="ARBA00022679"/>
    </source>
</evidence>
<dbReference type="InterPro" id="IPR046804">
    <property type="entry name" value="DNA-PKcs_N"/>
</dbReference>
<proteinExistence type="predicted"/>
<keyword evidence="9" id="KW-0418">Kinase</keyword>
<dbReference type="EMBL" id="JARTCD010000011">
    <property type="protein sequence ID" value="KAJ8660895.1"/>
    <property type="molecule type" value="Genomic_DNA"/>
</dbReference>
<comment type="catalytic activity">
    <reaction evidence="14">
        <text>L-seryl-[protein] + ATP = O-phospho-L-seryl-[protein] + ADP + H(+)</text>
        <dbReference type="Rhea" id="RHEA:17989"/>
        <dbReference type="Rhea" id="RHEA-COMP:9863"/>
        <dbReference type="Rhea" id="RHEA-COMP:11604"/>
        <dbReference type="ChEBI" id="CHEBI:15378"/>
        <dbReference type="ChEBI" id="CHEBI:29999"/>
        <dbReference type="ChEBI" id="CHEBI:30616"/>
        <dbReference type="ChEBI" id="CHEBI:83421"/>
        <dbReference type="ChEBI" id="CHEBI:456216"/>
        <dbReference type="EC" id="2.7.11.1"/>
    </reaction>
</comment>
<dbReference type="InterPro" id="IPR045581">
    <property type="entry name" value="DNAPKcs_CC5"/>
</dbReference>
<dbReference type="SMART" id="SM01343">
    <property type="entry name" value="FATC"/>
    <property type="match status" value="1"/>
</dbReference>
<dbReference type="InterPro" id="IPR011009">
    <property type="entry name" value="Kinase-like_dom_sf"/>
</dbReference>
<keyword evidence="10" id="KW-0067">ATP-binding</keyword>
<dbReference type="GO" id="GO:0005524">
    <property type="term" value="F:ATP binding"/>
    <property type="evidence" value="ECO:0007669"/>
    <property type="project" value="UniProtKB-KW"/>
</dbReference>
<dbReference type="SMART" id="SM01344">
    <property type="entry name" value="NUC194"/>
    <property type="match status" value="1"/>
</dbReference>
<dbReference type="Gene3D" id="1.10.1070.11">
    <property type="entry name" value="Phosphatidylinositol 3-/4-kinase, catalytic domain"/>
    <property type="match status" value="1"/>
</dbReference>
<dbReference type="PROSITE" id="PS50290">
    <property type="entry name" value="PI3_4_KINASE_3"/>
    <property type="match status" value="1"/>
</dbReference>
<keyword evidence="6" id="KW-0808">Transferase</keyword>
<reference evidence="19 20" key="1">
    <citation type="submission" date="2023-03" db="EMBL/GenBank/DDBJ databases">
        <title>Genome sequence of Lichtheimia ornata CBS 291.66.</title>
        <authorList>
            <person name="Mohabir J.T."/>
            <person name="Shea T.P."/>
            <person name="Kurbessoian T."/>
            <person name="Berby B."/>
            <person name="Fontaine J."/>
            <person name="Livny J."/>
            <person name="Gnirke A."/>
            <person name="Stajich J.E."/>
            <person name="Cuomo C.A."/>
        </authorList>
    </citation>
    <scope>NUCLEOTIDE SEQUENCE [LARGE SCALE GENOMIC DNA]</scope>
    <source>
        <strain evidence="19">CBS 291.66</strain>
    </source>
</reference>
<comment type="catalytic activity">
    <reaction evidence="13">
        <text>L-threonyl-[protein] + ATP = O-phospho-L-threonyl-[protein] + ADP + H(+)</text>
        <dbReference type="Rhea" id="RHEA:46608"/>
        <dbReference type="Rhea" id="RHEA-COMP:11060"/>
        <dbReference type="Rhea" id="RHEA-COMP:11605"/>
        <dbReference type="ChEBI" id="CHEBI:15378"/>
        <dbReference type="ChEBI" id="CHEBI:30013"/>
        <dbReference type="ChEBI" id="CHEBI:30616"/>
        <dbReference type="ChEBI" id="CHEBI:61977"/>
        <dbReference type="ChEBI" id="CHEBI:456216"/>
        <dbReference type="EC" id="2.7.11.1"/>
    </reaction>
</comment>
<keyword evidence="20" id="KW-1185">Reference proteome</keyword>
<dbReference type="SUPFAM" id="SSF56112">
    <property type="entry name" value="Protein kinase-like (PK-like)"/>
    <property type="match status" value="1"/>
</dbReference>
<evidence type="ECO:0000256" key="14">
    <source>
        <dbReference type="ARBA" id="ARBA00048679"/>
    </source>
</evidence>
<dbReference type="Gene3D" id="3.30.1010.10">
    <property type="entry name" value="Phosphatidylinositol 3-kinase Catalytic Subunit, Chain A, domain 4"/>
    <property type="match status" value="1"/>
</dbReference>
<comment type="subcellular location">
    <subcellularLocation>
        <location evidence="1">Nucleus</location>
        <location evidence="1">Nucleolus</location>
    </subcellularLocation>
</comment>
<gene>
    <name evidence="19" type="ORF">O0I10_003539</name>
</gene>
<feature type="region of interest" description="Disordered" evidence="15">
    <location>
        <begin position="2614"/>
        <end position="2657"/>
    </location>
</feature>
<evidence type="ECO:0000313" key="20">
    <source>
        <dbReference type="Proteomes" id="UP001234581"/>
    </source>
</evidence>
<feature type="domain" description="FATC" evidence="18">
    <location>
        <begin position="4023"/>
        <end position="4055"/>
    </location>
</feature>
<feature type="domain" description="FAT" evidence="17">
    <location>
        <begin position="2806"/>
        <end position="3441"/>
    </location>
</feature>
<dbReference type="CDD" id="cd05172">
    <property type="entry name" value="PIKKc_DNA-PK"/>
    <property type="match status" value="1"/>
</dbReference>
<dbReference type="InterPro" id="IPR000403">
    <property type="entry name" value="PI3/4_kinase_cat_dom"/>
</dbReference>
<evidence type="ECO:0000259" key="18">
    <source>
        <dbReference type="PROSITE" id="PS51190"/>
    </source>
</evidence>
<dbReference type="GO" id="GO:0005730">
    <property type="term" value="C:nucleolus"/>
    <property type="evidence" value="ECO:0007669"/>
    <property type="project" value="UniProtKB-SubCell"/>
</dbReference>
<dbReference type="SMART" id="SM00146">
    <property type="entry name" value="PI3Kc"/>
    <property type="match status" value="1"/>
</dbReference>
<dbReference type="InterPro" id="IPR012582">
    <property type="entry name" value="DNAPKcs_CC3"/>
</dbReference>
<dbReference type="PROSITE" id="PS51190">
    <property type="entry name" value="FATC"/>
    <property type="match status" value="1"/>
</dbReference>
<dbReference type="GO" id="GO:0000723">
    <property type="term" value="P:telomere maintenance"/>
    <property type="evidence" value="ECO:0007669"/>
    <property type="project" value="TreeGrafter"/>
</dbReference>
<evidence type="ECO:0000256" key="13">
    <source>
        <dbReference type="ARBA" id="ARBA00047899"/>
    </source>
</evidence>
<dbReference type="GO" id="GO:0035556">
    <property type="term" value="P:intracellular signal transduction"/>
    <property type="evidence" value="ECO:0007669"/>
    <property type="project" value="UniProtKB-ARBA"/>
</dbReference>
<dbReference type="EC" id="2.7.11.1" evidence="2"/>
<evidence type="ECO:0000256" key="10">
    <source>
        <dbReference type="ARBA" id="ARBA00022840"/>
    </source>
</evidence>
<keyword evidence="11" id="KW-0234">DNA repair</keyword>
<dbReference type="InterPro" id="IPR014009">
    <property type="entry name" value="PIK_FAT"/>
</dbReference>
<dbReference type="Pfam" id="PF19704">
    <property type="entry name" value="DNAPKcs_CC5"/>
    <property type="match status" value="2"/>
</dbReference>
<feature type="compositionally biased region" description="Polar residues" evidence="15">
    <location>
        <begin position="2628"/>
        <end position="2639"/>
    </location>
</feature>
<keyword evidence="5" id="KW-0597">Phosphoprotein</keyword>
<dbReference type="PANTHER" id="PTHR11139:SF68">
    <property type="entry name" value="DNA-DEPENDENT PROTEIN KINASE CATALYTIC SUBUNIT"/>
    <property type="match status" value="1"/>
</dbReference>
<dbReference type="Gene3D" id="1.25.10.10">
    <property type="entry name" value="Leucine-rich Repeat Variant"/>
    <property type="match status" value="2"/>
</dbReference>
<accession>A0AAD7V8K2</accession>
<keyword evidence="12" id="KW-0539">Nucleus</keyword>
<dbReference type="Pfam" id="PF02259">
    <property type="entry name" value="FAT"/>
    <property type="match status" value="1"/>
</dbReference>
<evidence type="ECO:0000256" key="1">
    <source>
        <dbReference type="ARBA" id="ARBA00004604"/>
    </source>
</evidence>